<dbReference type="Pfam" id="PF14281">
    <property type="entry name" value="PDDEXK_4"/>
    <property type="match status" value="1"/>
</dbReference>
<gene>
    <name evidence="2" type="ORF">CYQ77_13290</name>
</gene>
<evidence type="ECO:0000313" key="3">
    <source>
        <dbReference type="Proteomes" id="UP000289562"/>
    </source>
</evidence>
<name>A0AB37VQU1_ENTFC</name>
<protein>
    <recommendedName>
        <fullName evidence="4">PD-(D/E)XK nuclease family protein</fullName>
    </recommendedName>
</protein>
<evidence type="ECO:0000313" key="2">
    <source>
        <dbReference type="EMBL" id="RXU83151.1"/>
    </source>
</evidence>
<comment type="caution">
    <text evidence="2">The sequence shown here is derived from an EMBL/GenBank/DDBJ whole genome shotgun (WGS) entry which is preliminary data.</text>
</comment>
<evidence type="ECO:0008006" key="4">
    <source>
        <dbReference type="Google" id="ProtNLM"/>
    </source>
</evidence>
<accession>A0AB37VQU1</accession>
<feature type="coiled-coil region" evidence="1">
    <location>
        <begin position="1"/>
        <end position="28"/>
    </location>
</feature>
<sequence length="427" mass="50535">MIDEKKCLKNLLEDMDDIEERLSKWTGKANIFQILKLSKNEIRHSNFLAFLFAPNEIHNLSDEFFKMFLKRYIDSNDDTKAAINYFDALLNSYEDLIVYRENNNIDILLVSEKNKIVVCIENKILSSESRGQLNKYQRYIERNYSSYKKIFVFLTPDGNEPTNPSWGIITYKDIVEILEQLMQKNSMEKKVYYLIKDYVDILRRDVGMDDEIKEIVRKIYQQHKEALDLIFENIPDNLSLMSELYIEALEQIAKENEIIFDPKYSGKSIVRFQIPEFTNLFPDLPLSHPGGWSNHKMYAFEILNKGGNSVGKIKLVFTGEIPEEYKKIVEELMLTTGVKKKKENWKWWNVAEWKINKVNMRFIEDLYTKLENEGRDQVVKEIKKSLEKNLKDIKEKASEYEKIKNNFILKSENSIINFEKTNVNLIE</sequence>
<dbReference type="Proteomes" id="UP000289562">
    <property type="component" value="Unassembled WGS sequence"/>
</dbReference>
<proteinExistence type="predicted"/>
<keyword evidence="1" id="KW-0175">Coiled coil</keyword>
<dbReference type="EMBL" id="PJVH01000082">
    <property type="protein sequence ID" value="RXU83151.1"/>
    <property type="molecule type" value="Genomic_DNA"/>
</dbReference>
<organism evidence="2 3">
    <name type="scientific">Enterococcus faecium</name>
    <name type="common">Streptococcus faecium</name>
    <dbReference type="NCBI Taxonomy" id="1352"/>
    <lineage>
        <taxon>Bacteria</taxon>
        <taxon>Bacillati</taxon>
        <taxon>Bacillota</taxon>
        <taxon>Bacilli</taxon>
        <taxon>Lactobacillales</taxon>
        <taxon>Enterococcaceae</taxon>
        <taxon>Enterococcus</taxon>
    </lineage>
</organism>
<dbReference type="InterPro" id="IPR029470">
    <property type="entry name" value="PDDEXK_4"/>
</dbReference>
<reference evidence="2 3" key="1">
    <citation type="submission" date="2017-12" db="EMBL/GenBank/DDBJ databases">
        <title>A pool of 800 enterococci isolated from chicken carcass rinse samples from New Zealand.</title>
        <authorList>
            <person name="Zhang J."/>
            <person name="Rogers L."/>
            <person name="Midwinter A."/>
            <person name="French N."/>
        </authorList>
    </citation>
    <scope>NUCLEOTIDE SEQUENCE [LARGE SCALE GENOMIC DNA]</scope>
    <source>
        <strain evidence="2 3">EN697</strain>
    </source>
</reference>
<dbReference type="RefSeq" id="WP_129160275.1">
    <property type="nucleotide sequence ID" value="NZ_PJUW01000095.1"/>
</dbReference>
<dbReference type="AlphaFoldDB" id="A0AB37VQU1"/>
<evidence type="ECO:0000256" key="1">
    <source>
        <dbReference type="SAM" id="Coils"/>
    </source>
</evidence>